<protein>
    <submittedName>
        <fullName evidence="1">Uncharacterized protein</fullName>
    </submittedName>
</protein>
<comment type="caution">
    <text evidence="1">The sequence shown here is derived from an EMBL/GenBank/DDBJ whole genome shotgun (WGS) entry which is preliminary data.</text>
</comment>
<name>A0A0L6JWN9_9FIRM</name>
<dbReference type="OrthoDB" id="2298477at2"/>
<evidence type="ECO:0000313" key="1">
    <source>
        <dbReference type="EMBL" id="KNY30159.1"/>
    </source>
</evidence>
<dbReference type="eggNOG" id="ENOG5033A6K">
    <property type="taxonomic scope" value="Bacteria"/>
</dbReference>
<sequence>MQKSEIEVREFLTKVHNIIEDSYNNLKILDRTQGVDKTREFRNLYNIKHDMICEQILALDVTNYSYTDYDDNPKWKCEEVWFFGQTLSIEGVNNRDIIYIKLKLRNNVICMSFHPQEFKLRFPYL</sequence>
<evidence type="ECO:0000313" key="2">
    <source>
        <dbReference type="Proteomes" id="UP000036923"/>
    </source>
</evidence>
<accession>A0A0L6JWN9</accession>
<dbReference type="AlphaFoldDB" id="A0A0L6JWN9"/>
<organism evidence="1 2">
    <name type="scientific">Pseudobacteroides cellulosolvens ATCC 35603 = DSM 2933</name>
    <dbReference type="NCBI Taxonomy" id="398512"/>
    <lineage>
        <taxon>Bacteria</taxon>
        <taxon>Bacillati</taxon>
        <taxon>Bacillota</taxon>
        <taxon>Clostridia</taxon>
        <taxon>Eubacteriales</taxon>
        <taxon>Oscillospiraceae</taxon>
        <taxon>Pseudobacteroides</taxon>
    </lineage>
</organism>
<keyword evidence="2" id="KW-1185">Reference proteome</keyword>
<gene>
    <name evidence="1" type="ORF">Bccel_5436</name>
</gene>
<dbReference type="RefSeq" id="WP_036945310.1">
    <property type="nucleotide sequence ID" value="NZ_JQKC01000047.1"/>
</dbReference>
<proteinExistence type="predicted"/>
<dbReference type="EMBL" id="LGTC01000001">
    <property type="protein sequence ID" value="KNY30159.1"/>
    <property type="molecule type" value="Genomic_DNA"/>
</dbReference>
<dbReference type="STRING" id="398512.Bccel_5436"/>
<dbReference type="Proteomes" id="UP000036923">
    <property type="component" value="Unassembled WGS sequence"/>
</dbReference>
<reference evidence="2" key="1">
    <citation type="submission" date="2015-07" db="EMBL/GenBank/DDBJ databases">
        <title>Near-Complete Genome Sequence of the Cellulolytic Bacterium Bacteroides (Pseudobacteroides) cellulosolvens ATCC 35603.</title>
        <authorList>
            <person name="Dassa B."/>
            <person name="Utturkar S.M."/>
            <person name="Klingeman D.M."/>
            <person name="Hurt R.A."/>
            <person name="Keller M."/>
            <person name="Xu J."/>
            <person name="Reddy Y.H.K."/>
            <person name="Borovok I."/>
            <person name="Grinberg I.R."/>
            <person name="Lamed R."/>
            <person name="Zhivin O."/>
            <person name="Bayer E.A."/>
            <person name="Brown S.D."/>
        </authorList>
    </citation>
    <scope>NUCLEOTIDE SEQUENCE [LARGE SCALE GENOMIC DNA]</scope>
    <source>
        <strain evidence="2">DSM 2933</strain>
    </source>
</reference>